<evidence type="ECO:0000313" key="3">
    <source>
        <dbReference type="EMBL" id="KAE7999582.1"/>
    </source>
</evidence>
<accession>A0A5N6QJR4</accession>
<organism evidence="3 4">
    <name type="scientific">Carpinus fangiana</name>
    <dbReference type="NCBI Taxonomy" id="176857"/>
    <lineage>
        <taxon>Eukaryota</taxon>
        <taxon>Viridiplantae</taxon>
        <taxon>Streptophyta</taxon>
        <taxon>Embryophyta</taxon>
        <taxon>Tracheophyta</taxon>
        <taxon>Spermatophyta</taxon>
        <taxon>Magnoliopsida</taxon>
        <taxon>eudicotyledons</taxon>
        <taxon>Gunneridae</taxon>
        <taxon>Pentapetalae</taxon>
        <taxon>rosids</taxon>
        <taxon>fabids</taxon>
        <taxon>Fagales</taxon>
        <taxon>Betulaceae</taxon>
        <taxon>Carpinus</taxon>
    </lineage>
</organism>
<dbReference type="Gene3D" id="3.30.200.20">
    <property type="entry name" value="Phosphorylase Kinase, domain 1"/>
    <property type="match status" value="1"/>
</dbReference>
<dbReference type="Proteomes" id="UP000327013">
    <property type="component" value="Chromosome 1"/>
</dbReference>
<feature type="compositionally biased region" description="Low complexity" evidence="2">
    <location>
        <begin position="1"/>
        <end position="18"/>
    </location>
</feature>
<feature type="compositionally biased region" description="Polar residues" evidence="2">
    <location>
        <begin position="43"/>
        <end position="60"/>
    </location>
</feature>
<dbReference type="SUPFAM" id="SSF56112">
    <property type="entry name" value="Protein kinase-like (PK-like)"/>
    <property type="match status" value="1"/>
</dbReference>
<keyword evidence="1" id="KW-0067">ATP-binding</keyword>
<protein>
    <recommendedName>
        <fullName evidence="5">Protein kinase domain-containing protein</fullName>
    </recommendedName>
</protein>
<dbReference type="InterPro" id="IPR011009">
    <property type="entry name" value="Kinase-like_dom_sf"/>
</dbReference>
<feature type="region of interest" description="Disordered" evidence="2">
    <location>
        <begin position="81"/>
        <end position="110"/>
    </location>
</feature>
<evidence type="ECO:0008006" key="5">
    <source>
        <dbReference type="Google" id="ProtNLM"/>
    </source>
</evidence>
<dbReference type="EMBL" id="CM017321">
    <property type="protein sequence ID" value="KAE7999582.1"/>
    <property type="molecule type" value="Genomic_DNA"/>
</dbReference>
<dbReference type="InterPro" id="IPR017441">
    <property type="entry name" value="Protein_kinase_ATP_BS"/>
</dbReference>
<name>A0A5N6QJR4_9ROSI</name>
<feature type="region of interest" description="Disordered" evidence="2">
    <location>
        <begin position="1"/>
        <end position="69"/>
    </location>
</feature>
<dbReference type="AlphaFoldDB" id="A0A5N6QJR4"/>
<reference evidence="3 4" key="1">
    <citation type="submission" date="2019-06" db="EMBL/GenBank/DDBJ databases">
        <title>A chromosomal-level reference genome of Carpinus fangiana (Coryloideae, Betulaceae).</title>
        <authorList>
            <person name="Yang X."/>
            <person name="Wang Z."/>
            <person name="Zhang L."/>
            <person name="Hao G."/>
            <person name="Liu J."/>
            <person name="Yang Y."/>
        </authorList>
    </citation>
    <scope>NUCLEOTIDE SEQUENCE [LARGE SCALE GENOMIC DNA]</scope>
    <source>
        <strain evidence="3">Cfa_2016G</strain>
        <tissue evidence="3">Leaf</tissue>
    </source>
</reference>
<dbReference type="OrthoDB" id="1745513at2759"/>
<dbReference type="GO" id="GO:0005524">
    <property type="term" value="F:ATP binding"/>
    <property type="evidence" value="ECO:0007669"/>
    <property type="project" value="UniProtKB-UniRule"/>
</dbReference>
<proteinExistence type="predicted"/>
<feature type="binding site" evidence="1">
    <location>
        <position position="191"/>
    </location>
    <ligand>
        <name>ATP</name>
        <dbReference type="ChEBI" id="CHEBI:30616"/>
    </ligand>
</feature>
<keyword evidence="1" id="KW-0547">Nucleotide-binding</keyword>
<gene>
    <name evidence="3" type="ORF">FH972_003993</name>
</gene>
<evidence type="ECO:0000256" key="2">
    <source>
        <dbReference type="SAM" id="MobiDB-lite"/>
    </source>
</evidence>
<dbReference type="PROSITE" id="PS00107">
    <property type="entry name" value="PROTEIN_KINASE_ATP"/>
    <property type="match status" value="1"/>
</dbReference>
<sequence>MGLCNSKPSTTPCPSSPKSDPEPAKENSIPANNCAFSARDSTKTTSSSANGESQNPTGEQNGKKSPFFPFYSPSPAHYLFSKKSPARSPANVSSNSTPRRFFRKPFPPPSPAKHIRAALARRHGSVKPNEASIPEGSEAERVTGLDKSFGFSKHFGSKYELGDEVGRGHFGYTCAAKFKKGELKGQQVAVKVIPKAKVFSLFMPNIARFPILA</sequence>
<evidence type="ECO:0000256" key="1">
    <source>
        <dbReference type="PROSITE-ProRule" id="PRU10141"/>
    </source>
</evidence>
<keyword evidence="4" id="KW-1185">Reference proteome</keyword>
<evidence type="ECO:0000313" key="4">
    <source>
        <dbReference type="Proteomes" id="UP000327013"/>
    </source>
</evidence>